<protein>
    <submittedName>
        <fullName evidence="1">Uncharacterized protein</fullName>
    </submittedName>
</protein>
<reference evidence="1" key="2">
    <citation type="journal article" date="2015" name="Fish Shellfish Immunol.">
        <title>Early steps in the European eel (Anguilla anguilla)-Vibrio vulnificus interaction in the gills: Role of the RtxA13 toxin.</title>
        <authorList>
            <person name="Callol A."/>
            <person name="Pajuelo D."/>
            <person name="Ebbesson L."/>
            <person name="Teles M."/>
            <person name="MacKenzie S."/>
            <person name="Amaro C."/>
        </authorList>
    </citation>
    <scope>NUCLEOTIDE SEQUENCE</scope>
</reference>
<reference evidence="1" key="1">
    <citation type="submission" date="2014-11" db="EMBL/GenBank/DDBJ databases">
        <authorList>
            <person name="Amaro Gonzalez C."/>
        </authorList>
    </citation>
    <scope>NUCLEOTIDE SEQUENCE</scope>
</reference>
<dbReference type="AlphaFoldDB" id="A0A0E9U269"/>
<dbReference type="EMBL" id="GBXM01049504">
    <property type="protein sequence ID" value="JAH59073.1"/>
    <property type="molecule type" value="Transcribed_RNA"/>
</dbReference>
<name>A0A0E9U269_ANGAN</name>
<proteinExistence type="predicted"/>
<evidence type="ECO:0000313" key="1">
    <source>
        <dbReference type="EMBL" id="JAH59073.1"/>
    </source>
</evidence>
<organism evidence="1">
    <name type="scientific">Anguilla anguilla</name>
    <name type="common">European freshwater eel</name>
    <name type="synonym">Muraena anguilla</name>
    <dbReference type="NCBI Taxonomy" id="7936"/>
    <lineage>
        <taxon>Eukaryota</taxon>
        <taxon>Metazoa</taxon>
        <taxon>Chordata</taxon>
        <taxon>Craniata</taxon>
        <taxon>Vertebrata</taxon>
        <taxon>Euteleostomi</taxon>
        <taxon>Actinopterygii</taxon>
        <taxon>Neopterygii</taxon>
        <taxon>Teleostei</taxon>
        <taxon>Anguilliformes</taxon>
        <taxon>Anguillidae</taxon>
        <taxon>Anguilla</taxon>
    </lineage>
</organism>
<accession>A0A0E9U269</accession>
<sequence length="50" mass="5590">MLLTGALKIPTTDKVGRESCSQRIPGLVYTVAHRFSRHLAILLKCSCLYK</sequence>